<dbReference type="AlphaFoldDB" id="A0A4Q8L7K4"/>
<dbReference type="InterPro" id="IPR050832">
    <property type="entry name" value="Bact_Acetyltransf"/>
</dbReference>
<name>A0A4Q8L7K4_9GAMM</name>
<proteinExistence type="predicted"/>
<dbReference type="PANTHER" id="PTHR43877">
    <property type="entry name" value="AMINOALKYLPHOSPHONATE N-ACETYLTRANSFERASE-RELATED-RELATED"/>
    <property type="match status" value="1"/>
</dbReference>
<evidence type="ECO:0000259" key="3">
    <source>
        <dbReference type="PROSITE" id="PS51186"/>
    </source>
</evidence>
<evidence type="ECO:0000313" key="4">
    <source>
        <dbReference type="EMBL" id="TAA24134.1"/>
    </source>
</evidence>
<dbReference type="InterPro" id="IPR016181">
    <property type="entry name" value="Acyl_CoA_acyltransferase"/>
</dbReference>
<dbReference type="GO" id="GO:0016747">
    <property type="term" value="F:acyltransferase activity, transferring groups other than amino-acyl groups"/>
    <property type="evidence" value="ECO:0007669"/>
    <property type="project" value="InterPro"/>
</dbReference>
<gene>
    <name evidence="4" type="ORF">EA661_19330</name>
</gene>
<dbReference type="InterPro" id="IPR000182">
    <property type="entry name" value="GNAT_dom"/>
</dbReference>
<reference evidence="4 5" key="1">
    <citation type="submission" date="2019-02" db="EMBL/GenBank/DDBJ databases">
        <title>WGS of Pseudoxanthomonas species novum from clinical isolates.</title>
        <authorList>
            <person name="Bernier A.-M."/>
            <person name="Bernard K."/>
            <person name="Vachon A."/>
        </authorList>
    </citation>
    <scope>NUCLEOTIDE SEQUENCE [LARGE SCALE GENOMIC DNA]</scope>
    <source>
        <strain evidence="4 5">NML171202</strain>
    </source>
</reference>
<evidence type="ECO:0000313" key="5">
    <source>
        <dbReference type="Proteomes" id="UP000291286"/>
    </source>
</evidence>
<organism evidence="4 5">
    <name type="scientific">Pseudoxanthomonas winnipegensis</name>
    <dbReference type="NCBI Taxonomy" id="2480810"/>
    <lineage>
        <taxon>Bacteria</taxon>
        <taxon>Pseudomonadati</taxon>
        <taxon>Pseudomonadota</taxon>
        <taxon>Gammaproteobacteria</taxon>
        <taxon>Lysobacterales</taxon>
        <taxon>Lysobacteraceae</taxon>
        <taxon>Pseudoxanthomonas</taxon>
    </lineage>
</organism>
<comment type="caution">
    <text evidence="4">The sequence shown here is derived from an EMBL/GenBank/DDBJ whole genome shotgun (WGS) entry which is preliminary data.</text>
</comment>
<dbReference type="Proteomes" id="UP000291286">
    <property type="component" value="Unassembled WGS sequence"/>
</dbReference>
<feature type="domain" description="N-acetyltransferase" evidence="3">
    <location>
        <begin position="15"/>
        <end position="163"/>
    </location>
</feature>
<dbReference type="EMBL" id="SHMB01000013">
    <property type="protein sequence ID" value="TAA24134.1"/>
    <property type="molecule type" value="Genomic_DNA"/>
</dbReference>
<evidence type="ECO:0000256" key="1">
    <source>
        <dbReference type="ARBA" id="ARBA00022679"/>
    </source>
</evidence>
<keyword evidence="1 4" id="KW-0808">Transferase</keyword>
<dbReference type="CDD" id="cd04301">
    <property type="entry name" value="NAT_SF"/>
    <property type="match status" value="1"/>
</dbReference>
<accession>A0A4Q8L7K4</accession>
<keyword evidence="2" id="KW-0012">Acyltransferase</keyword>
<dbReference type="RefSeq" id="WP_130521743.1">
    <property type="nucleotide sequence ID" value="NZ_SHMA01000012.1"/>
</dbReference>
<protein>
    <submittedName>
        <fullName evidence="4">GNAT family N-acetyltransferase</fullName>
    </submittedName>
</protein>
<dbReference type="Gene3D" id="3.40.630.30">
    <property type="match status" value="1"/>
</dbReference>
<evidence type="ECO:0000256" key="2">
    <source>
        <dbReference type="ARBA" id="ARBA00023315"/>
    </source>
</evidence>
<dbReference type="PROSITE" id="PS51186">
    <property type="entry name" value="GNAT"/>
    <property type="match status" value="1"/>
</dbReference>
<dbReference type="Pfam" id="PF00583">
    <property type="entry name" value="Acetyltransf_1"/>
    <property type="match status" value="1"/>
</dbReference>
<dbReference type="SUPFAM" id="SSF55729">
    <property type="entry name" value="Acyl-CoA N-acyltransferases (Nat)"/>
    <property type="match status" value="1"/>
</dbReference>
<sequence length="171" mass="18357">MTQIKPSDIEQRKLPKLRRAVGAHHQALSALALRSKGYWGYSPQFLEACRAELSWSAEACASGRFWVAVADDDRILGFSLIGRTPPIGELCALFVDPSAIGTGCGRLLLQNALRDAVALGFERLVLDADPGAEAFYARFGAVRIGLVPSGSVPGRLLPQMAFDLAETSRGS</sequence>